<accession>A0A7W4W1B9</accession>
<dbReference type="SUPFAM" id="SSF53822">
    <property type="entry name" value="Periplasmic binding protein-like I"/>
    <property type="match status" value="1"/>
</dbReference>
<dbReference type="AlphaFoldDB" id="A0A7W4W1B9"/>
<comment type="caution">
    <text evidence="3">The sequence shown here is derived from an EMBL/GenBank/DDBJ whole genome shotgun (WGS) entry which is preliminary data.</text>
</comment>
<keyword evidence="4" id="KW-1185">Reference proteome</keyword>
<dbReference type="RefSeq" id="WP_183595619.1">
    <property type="nucleotide sequence ID" value="NZ_JACHWR010000016.1"/>
</dbReference>
<dbReference type="InterPro" id="IPR028082">
    <property type="entry name" value="Peripla_BP_I"/>
</dbReference>
<gene>
    <name evidence="3" type="ORF">FHU40_005516</name>
</gene>
<evidence type="ECO:0000313" key="3">
    <source>
        <dbReference type="EMBL" id="MBB3045656.1"/>
    </source>
</evidence>
<evidence type="ECO:0000259" key="2">
    <source>
        <dbReference type="Pfam" id="PF13407"/>
    </source>
</evidence>
<name>A0A7W4W1B9_9ACTN</name>
<dbReference type="Gene3D" id="3.40.50.2300">
    <property type="match status" value="2"/>
</dbReference>
<protein>
    <submittedName>
        <fullName evidence="3">Ribose transport system substrate-binding protein</fullName>
    </submittedName>
</protein>
<evidence type="ECO:0000313" key="4">
    <source>
        <dbReference type="Proteomes" id="UP000589626"/>
    </source>
</evidence>
<dbReference type="EMBL" id="JACHWR010000016">
    <property type="protein sequence ID" value="MBB3045656.1"/>
    <property type="molecule type" value="Genomic_DNA"/>
</dbReference>
<dbReference type="InterPro" id="IPR025997">
    <property type="entry name" value="SBP_2_dom"/>
</dbReference>
<proteinExistence type="predicted"/>
<evidence type="ECO:0000256" key="1">
    <source>
        <dbReference type="SAM" id="MobiDB-lite"/>
    </source>
</evidence>
<reference evidence="3 4" key="1">
    <citation type="submission" date="2020-08" db="EMBL/GenBank/DDBJ databases">
        <title>Sequencing the genomes of 1000 actinobacteria strains.</title>
        <authorList>
            <person name="Klenk H.-P."/>
        </authorList>
    </citation>
    <scope>NUCLEOTIDE SEQUENCE [LARGE SCALE GENOMIC DNA]</scope>
    <source>
        <strain evidence="3 4">DSM 105498</strain>
    </source>
</reference>
<feature type="compositionally biased region" description="Low complexity" evidence="1">
    <location>
        <begin position="1"/>
        <end position="15"/>
    </location>
</feature>
<feature type="region of interest" description="Disordered" evidence="1">
    <location>
        <begin position="1"/>
        <end position="24"/>
    </location>
</feature>
<feature type="domain" description="Periplasmic binding protein" evidence="2">
    <location>
        <begin position="73"/>
        <end position="319"/>
    </location>
</feature>
<dbReference type="Proteomes" id="UP000589626">
    <property type="component" value="Unassembled WGS sequence"/>
</dbReference>
<organism evidence="3 4">
    <name type="scientific">Nocardioides soli</name>
    <dbReference type="NCBI Taxonomy" id="1036020"/>
    <lineage>
        <taxon>Bacteria</taxon>
        <taxon>Bacillati</taxon>
        <taxon>Actinomycetota</taxon>
        <taxon>Actinomycetes</taxon>
        <taxon>Propionibacteriales</taxon>
        <taxon>Nocardioidaceae</taxon>
        <taxon>Nocardioides</taxon>
    </lineage>
</organism>
<sequence>MTALLAAGCSAADDSGSTKEASTDDVAAAAAGQLKEYRDRPTAINVTEPLAGKPPAGKTVYWIQCGAPACATLGDFAEEAGDALDWKVVRVNAGLSPETIKNAWGEAARAVPAPDGVIFSGFPREIYEDEIQTLAGKDVPIVTISVDEEAGNGVTAVLGAAQERNVKTGHIQALYSLAQEGADANAVFFQVPAFPTHLIQAAAFEETFGELCGDCALDVVDLPAESMGTDMPQRIVAYLQAHPDVNSVTLALADMAIGLPAAIRDAGLQDRITIVTDTPDTTVATYLAEGDVVVASTTYPGKEMIWQAFDIFIRQMLGEDFAESAGAPTLAWLVTKDNIPDPAKPFPLVEDYREQFLELWNLG</sequence>
<dbReference type="Pfam" id="PF13407">
    <property type="entry name" value="Peripla_BP_4"/>
    <property type="match status" value="1"/>
</dbReference>